<dbReference type="EMBL" id="BGZK01001069">
    <property type="protein sequence ID" value="GBP70323.1"/>
    <property type="molecule type" value="Genomic_DNA"/>
</dbReference>
<evidence type="ECO:0000313" key="2">
    <source>
        <dbReference type="Proteomes" id="UP000299102"/>
    </source>
</evidence>
<comment type="caution">
    <text evidence="1">The sequence shown here is derived from an EMBL/GenBank/DDBJ whole genome shotgun (WGS) entry which is preliminary data.</text>
</comment>
<protein>
    <submittedName>
        <fullName evidence="1">Uncharacterized protein</fullName>
    </submittedName>
</protein>
<sequence>MCISRGSTWHTRQWELDKCASILTARSFLTIKIPALDSLSICKILGAPLYCSCTSTTPSPERLAISGSYRGTTQVHLPDSKVFGPTHIG</sequence>
<accession>A0A4C1Y4N2</accession>
<dbReference type="AlphaFoldDB" id="A0A4C1Y4N2"/>
<proteinExistence type="predicted"/>
<gene>
    <name evidence="1" type="ORF">EVAR_52342_1</name>
</gene>
<dbReference type="Proteomes" id="UP000299102">
    <property type="component" value="Unassembled WGS sequence"/>
</dbReference>
<reference evidence="1 2" key="1">
    <citation type="journal article" date="2019" name="Commun. Biol.">
        <title>The bagworm genome reveals a unique fibroin gene that provides high tensile strength.</title>
        <authorList>
            <person name="Kono N."/>
            <person name="Nakamura H."/>
            <person name="Ohtoshi R."/>
            <person name="Tomita M."/>
            <person name="Numata K."/>
            <person name="Arakawa K."/>
        </authorList>
    </citation>
    <scope>NUCLEOTIDE SEQUENCE [LARGE SCALE GENOMIC DNA]</scope>
</reference>
<name>A0A4C1Y4N2_EUMVA</name>
<evidence type="ECO:0000313" key="1">
    <source>
        <dbReference type="EMBL" id="GBP70323.1"/>
    </source>
</evidence>
<keyword evidence="2" id="KW-1185">Reference proteome</keyword>
<organism evidence="1 2">
    <name type="scientific">Eumeta variegata</name>
    <name type="common">Bagworm moth</name>
    <name type="synonym">Eumeta japonica</name>
    <dbReference type="NCBI Taxonomy" id="151549"/>
    <lineage>
        <taxon>Eukaryota</taxon>
        <taxon>Metazoa</taxon>
        <taxon>Ecdysozoa</taxon>
        <taxon>Arthropoda</taxon>
        <taxon>Hexapoda</taxon>
        <taxon>Insecta</taxon>
        <taxon>Pterygota</taxon>
        <taxon>Neoptera</taxon>
        <taxon>Endopterygota</taxon>
        <taxon>Lepidoptera</taxon>
        <taxon>Glossata</taxon>
        <taxon>Ditrysia</taxon>
        <taxon>Tineoidea</taxon>
        <taxon>Psychidae</taxon>
        <taxon>Oiketicinae</taxon>
        <taxon>Eumeta</taxon>
    </lineage>
</organism>